<dbReference type="InterPro" id="IPR013655">
    <property type="entry name" value="PAS_fold_3"/>
</dbReference>
<dbReference type="PROSITE" id="PS50883">
    <property type="entry name" value="EAL"/>
    <property type="match status" value="1"/>
</dbReference>
<dbReference type="PROSITE" id="PS50887">
    <property type="entry name" value="GGDEF"/>
    <property type="match status" value="1"/>
</dbReference>
<dbReference type="InterPro" id="IPR035919">
    <property type="entry name" value="EAL_sf"/>
</dbReference>
<feature type="domain" description="PAS" evidence="3">
    <location>
        <begin position="394"/>
        <end position="442"/>
    </location>
</feature>
<feature type="transmembrane region" description="Helical" evidence="2">
    <location>
        <begin position="52"/>
        <end position="71"/>
    </location>
</feature>
<dbReference type="SMART" id="SM00267">
    <property type="entry name" value="GGDEF"/>
    <property type="match status" value="1"/>
</dbReference>
<evidence type="ECO:0000313" key="8">
    <source>
        <dbReference type="Proteomes" id="UP000294963"/>
    </source>
</evidence>
<dbReference type="InterPro" id="IPR001610">
    <property type="entry name" value="PAC"/>
</dbReference>
<evidence type="ECO:0000259" key="5">
    <source>
        <dbReference type="PROSITE" id="PS50883"/>
    </source>
</evidence>
<dbReference type="SUPFAM" id="SSF55785">
    <property type="entry name" value="PYP-like sensor domain (PAS domain)"/>
    <property type="match status" value="2"/>
</dbReference>
<feature type="domain" description="EAL" evidence="5">
    <location>
        <begin position="694"/>
        <end position="947"/>
    </location>
</feature>
<feature type="transmembrane region" description="Helical" evidence="2">
    <location>
        <begin position="175"/>
        <end position="195"/>
    </location>
</feature>
<feature type="transmembrane region" description="Helical" evidence="2">
    <location>
        <begin position="124"/>
        <end position="143"/>
    </location>
</feature>
<dbReference type="Pfam" id="PF08448">
    <property type="entry name" value="PAS_4"/>
    <property type="match status" value="1"/>
</dbReference>
<dbReference type="InterPro" id="IPR000014">
    <property type="entry name" value="PAS"/>
</dbReference>
<dbReference type="Gene3D" id="3.30.450.20">
    <property type="entry name" value="PAS domain"/>
    <property type="match status" value="2"/>
</dbReference>
<feature type="transmembrane region" description="Helical" evidence="2">
    <location>
        <begin position="150"/>
        <end position="169"/>
    </location>
</feature>
<feature type="domain" description="PAC" evidence="4">
    <location>
        <begin position="471"/>
        <end position="521"/>
    </location>
</feature>
<dbReference type="CDD" id="cd01948">
    <property type="entry name" value="EAL"/>
    <property type="match status" value="1"/>
</dbReference>
<dbReference type="Pfam" id="PF08447">
    <property type="entry name" value="PAS_3"/>
    <property type="match status" value="1"/>
</dbReference>
<dbReference type="CDD" id="cd00130">
    <property type="entry name" value="PAS"/>
    <property type="match status" value="1"/>
</dbReference>
<dbReference type="PROSITE" id="PS50113">
    <property type="entry name" value="PAC"/>
    <property type="match status" value="1"/>
</dbReference>
<dbReference type="OrthoDB" id="9804951at2"/>
<dbReference type="InterPro" id="IPR029787">
    <property type="entry name" value="Nucleotide_cyclase"/>
</dbReference>
<dbReference type="InterPro" id="IPR000700">
    <property type="entry name" value="PAS-assoc_C"/>
</dbReference>
<reference evidence="7 8" key="1">
    <citation type="submission" date="2019-03" db="EMBL/GenBank/DDBJ databases">
        <title>Genomic analyses of the natural microbiome of Caenorhabditis elegans.</title>
        <authorList>
            <person name="Samuel B."/>
        </authorList>
    </citation>
    <scope>NUCLEOTIDE SEQUENCE [LARGE SCALE GENOMIC DNA]</scope>
    <source>
        <strain evidence="7 8">JUb89</strain>
    </source>
</reference>
<evidence type="ECO:0000256" key="1">
    <source>
        <dbReference type="SAM" id="Coils"/>
    </source>
</evidence>
<feature type="transmembrane region" description="Helical" evidence="2">
    <location>
        <begin position="92"/>
        <end position="112"/>
    </location>
</feature>
<dbReference type="InterPro" id="IPR052155">
    <property type="entry name" value="Biofilm_reg_signaling"/>
</dbReference>
<dbReference type="CDD" id="cd01949">
    <property type="entry name" value="GGDEF"/>
    <property type="match status" value="1"/>
</dbReference>
<feature type="coiled-coil region" evidence="1">
    <location>
        <begin position="226"/>
        <end position="256"/>
    </location>
</feature>
<dbReference type="InterPro" id="IPR035965">
    <property type="entry name" value="PAS-like_dom_sf"/>
</dbReference>
<keyword evidence="2" id="KW-0812">Transmembrane</keyword>
<keyword evidence="1" id="KW-0175">Coiled coil</keyword>
<protein>
    <submittedName>
        <fullName evidence="7">Diguanylate cyclase/phosphodiesterase with PAS/PAC sensor(S)</fullName>
    </submittedName>
</protein>
<evidence type="ECO:0000256" key="2">
    <source>
        <dbReference type="SAM" id="Phobius"/>
    </source>
</evidence>
<name>A0A4R1XUY6_ACICA</name>
<dbReference type="Gene3D" id="3.20.20.450">
    <property type="entry name" value="EAL domain"/>
    <property type="match status" value="1"/>
</dbReference>
<dbReference type="Pfam" id="PF00563">
    <property type="entry name" value="EAL"/>
    <property type="match status" value="1"/>
</dbReference>
<dbReference type="Proteomes" id="UP000294963">
    <property type="component" value="Unassembled WGS sequence"/>
</dbReference>
<dbReference type="Pfam" id="PF00990">
    <property type="entry name" value="GGDEF"/>
    <property type="match status" value="1"/>
</dbReference>
<gene>
    <name evidence="7" type="ORF">EC844_10791</name>
</gene>
<keyword evidence="8" id="KW-1185">Reference proteome</keyword>
<feature type="domain" description="GGDEF" evidence="6">
    <location>
        <begin position="552"/>
        <end position="685"/>
    </location>
</feature>
<accession>A0A4R1XUY6</accession>
<dbReference type="InterPro" id="IPR001633">
    <property type="entry name" value="EAL_dom"/>
</dbReference>
<organism evidence="7 8">
    <name type="scientific">Acinetobacter calcoaceticus</name>
    <dbReference type="NCBI Taxonomy" id="471"/>
    <lineage>
        <taxon>Bacteria</taxon>
        <taxon>Pseudomonadati</taxon>
        <taxon>Pseudomonadota</taxon>
        <taxon>Gammaproteobacteria</taxon>
        <taxon>Moraxellales</taxon>
        <taxon>Moraxellaceae</taxon>
        <taxon>Acinetobacter</taxon>
        <taxon>Acinetobacter calcoaceticus/baumannii complex</taxon>
    </lineage>
</organism>
<dbReference type="PANTHER" id="PTHR44757:SF2">
    <property type="entry name" value="BIOFILM ARCHITECTURE MAINTENANCE PROTEIN MBAA"/>
    <property type="match status" value="1"/>
</dbReference>
<keyword evidence="2" id="KW-0472">Membrane</keyword>
<evidence type="ECO:0000259" key="4">
    <source>
        <dbReference type="PROSITE" id="PS50113"/>
    </source>
</evidence>
<sequence length="955" mass="110844">MMDVQEDALNHHVNATQIKRAARHMQIFLIWVLCACAYDIVVYHLSFNAFSVYLSSTVIAMMAVIVVGWVITQRMLSSQHMTALNLDLWCQALSLTIGIGLGLGSFVIYSFLPDENQNFGHLQLMTLSILPISIIYIIAFTYLSQRLRYFLLIFIPSSLPFFLAEFLFPNQIPRIYNVVINVWLMIIFMAAILSFRNHRRIINLDIEKNRLLQQHHLQSQHTDALQSKLKQQIQQSQSIQDQLQQQNELLEQKIKQRGFEINQINDRLEYHQANLSFAHETAGISSWLWNIEKRMVELSTIKHDLDFEYFNNQRPQIEFIIHPDDLNQYRQLLRRHLRGHSHRFEANYRVKKQGEWYWIQDIGKVVSRHPVTRKPLRMVGIFRDIQNEKRNQEQLKLAANVFDQVAEGVFVLDQHLCYVDVNPYYETLIGFSREQLMGKHLFDITMNDRTEVQQLHSLISQQLMLTGEFESEIQEEYITGKNLSLWMHINAITDDQNNIINYVGITTDLTDRKIQEQRLTYLENHDLNTDLPNRFYYHLKLHHYINSSSGLTHFAVIRLNIDRFRLFNEFLNNHAGDELLKLIAQRLRNCSPDAQLIAYLNNDDFAIIYNLSNRKVSIHQQAQIILNAFQQPFLIQDQEHLISISMGIVLYPEHGRQVDSLMSHVEMALLDAKRLGGNTIRMYNNETTPLLDDSIALKRDLQFAIKKQQLTVYYQPQMCSKTYAILGFEALVRWQHPQRGLISPEMFIPLAEESSLISEIGQFVIFQSCKQIQIWRELGFGQINVSVNIVAQQIHRGQLLIDLDTAMSMYQVTGPQIALELTESSLLDHTDHVIELLKQIKQRQISISLDDFGTGYSSLAYLSQYPIDTLKIDKLFVSKIGNVRDGAIVDAIIAMAKAMGMNVIAEGVETRAQLEYLIKHECNVLQGFYFSKPLTALESTDYLNQYRSALSSSDD</sequence>
<keyword evidence="2" id="KW-1133">Transmembrane helix</keyword>
<comment type="caution">
    <text evidence="7">The sequence shown here is derived from an EMBL/GenBank/DDBJ whole genome shotgun (WGS) entry which is preliminary data.</text>
</comment>
<dbReference type="InterPro" id="IPR013656">
    <property type="entry name" value="PAS_4"/>
</dbReference>
<dbReference type="AlphaFoldDB" id="A0A4R1XUY6"/>
<dbReference type="PROSITE" id="PS50112">
    <property type="entry name" value="PAS"/>
    <property type="match status" value="1"/>
</dbReference>
<evidence type="ECO:0000259" key="6">
    <source>
        <dbReference type="PROSITE" id="PS50887"/>
    </source>
</evidence>
<dbReference type="Gene3D" id="3.30.70.270">
    <property type="match status" value="1"/>
</dbReference>
<evidence type="ECO:0000259" key="3">
    <source>
        <dbReference type="PROSITE" id="PS50112"/>
    </source>
</evidence>
<dbReference type="SMART" id="SM00086">
    <property type="entry name" value="PAC"/>
    <property type="match status" value="2"/>
</dbReference>
<proteinExistence type="predicted"/>
<dbReference type="InterPro" id="IPR043128">
    <property type="entry name" value="Rev_trsase/Diguanyl_cyclase"/>
</dbReference>
<dbReference type="PANTHER" id="PTHR44757">
    <property type="entry name" value="DIGUANYLATE CYCLASE DGCP"/>
    <property type="match status" value="1"/>
</dbReference>
<dbReference type="EMBL" id="SLVJ01000007">
    <property type="protein sequence ID" value="TCM67796.1"/>
    <property type="molecule type" value="Genomic_DNA"/>
</dbReference>
<dbReference type="NCBIfam" id="TIGR00254">
    <property type="entry name" value="GGDEF"/>
    <property type="match status" value="1"/>
</dbReference>
<dbReference type="SMART" id="SM00091">
    <property type="entry name" value="PAS"/>
    <property type="match status" value="1"/>
</dbReference>
<dbReference type="InterPro" id="IPR000160">
    <property type="entry name" value="GGDEF_dom"/>
</dbReference>
<feature type="transmembrane region" description="Helical" evidence="2">
    <location>
        <begin position="27"/>
        <end position="46"/>
    </location>
</feature>
<evidence type="ECO:0000313" key="7">
    <source>
        <dbReference type="EMBL" id="TCM67796.1"/>
    </source>
</evidence>
<dbReference type="SUPFAM" id="SSF141868">
    <property type="entry name" value="EAL domain-like"/>
    <property type="match status" value="1"/>
</dbReference>
<dbReference type="SUPFAM" id="SSF55073">
    <property type="entry name" value="Nucleotide cyclase"/>
    <property type="match status" value="1"/>
</dbReference>
<dbReference type="NCBIfam" id="TIGR00229">
    <property type="entry name" value="sensory_box"/>
    <property type="match status" value="2"/>
</dbReference>
<dbReference type="SMART" id="SM00052">
    <property type="entry name" value="EAL"/>
    <property type="match status" value="1"/>
</dbReference>